<evidence type="ECO:0000259" key="6">
    <source>
        <dbReference type="PROSITE" id="PS50081"/>
    </source>
</evidence>
<evidence type="ECO:0000313" key="8">
    <source>
        <dbReference type="RefSeq" id="XP_023168642.2"/>
    </source>
</evidence>
<feature type="region of interest" description="Disordered" evidence="3">
    <location>
        <begin position="99"/>
        <end position="160"/>
    </location>
</feature>
<dbReference type="GeneID" id="111597922"/>
<dbReference type="Gene3D" id="3.30.60.20">
    <property type="match status" value="1"/>
</dbReference>
<dbReference type="AlphaFoldDB" id="A0A6J1LQY9"/>
<dbReference type="PROSITE" id="PS50004">
    <property type="entry name" value="C2"/>
    <property type="match status" value="1"/>
</dbReference>
<dbReference type="PANTHER" id="PTHR21119:SF5">
    <property type="entry name" value="C2 DOMAIN-CONTAINING PROTEIN"/>
    <property type="match status" value="1"/>
</dbReference>
<dbReference type="InterPro" id="IPR035892">
    <property type="entry name" value="C2_domain_sf"/>
</dbReference>
<dbReference type="Pfam" id="PF00130">
    <property type="entry name" value="C1_1"/>
    <property type="match status" value="1"/>
</dbReference>
<gene>
    <name evidence="8" type="primary">LOC111597922</name>
</gene>
<keyword evidence="4" id="KW-0472">Membrane</keyword>
<feature type="region of interest" description="Disordered" evidence="3">
    <location>
        <begin position="609"/>
        <end position="727"/>
    </location>
</feature>
<evidence type="ECO:0000256" key="4">
    <source>
        <dbReference type="SAM" id="Phobius"/>
    </source>
</evidence>
<feature type="compositionally biased region" description="Gly residues" evidence="3">
    <location>
        <begin position="104"/>
        <end position="113"/>
    </location>
</feature>
<dbReference type="InterPro" id="IPR000008">
    <property type="entry name" value="C2_dom"/>
</dbReference>
<feature type="compositionally biased region" description="Low complexity" evidence="3">
    <location>
        <begin position="718"/>
        <end position="727"/>
    </location>
</feature>
<dbReference type="GO" id="GO:0046872">
    <property type="term" value="F:metal ion binding"/>
    <property type="evidence" value="ECO:0007669"/>
    <property type="project" value="UniProtKB-KW"/>
</dbReference>
<dbReference type="PROSITE" id="PS50081">
    <property type="entry name" value="ZF_DAG_PE_2"/>
    <property type="match status" value="1"/>
</dbReference>
<feature type="compositionally biased region" description="Polar residues" evidence="3">
    <location>
        <begin position="685"/>
        <end position="697"/>
    </location>
</feature>
<dbReference type="RefSeq" id="XP_023168642.2">
    <property type="nucleotide sequence ID" value="XM_023312874.2"/>
</dbReference>
<dbReference type="PANTHER" id="PTHR21119">
    <property type="entry name" value="C2 DOMAIN-CONTAINING PROTEIN"/>
    <property type="match status" value="1"/>
</dbReference>
<dbReference type="InterPro" id="IPR002219">
    <property type="entry name" value="PKC_DAG/PE"/>
</dbReference>
<dbReference type="Proteomes" id="UP000504633">
    <property type="component" value="Unplaced"/>
</dbReference>
<feature type="domain" description="Phorbol-ester/DAG-type" evidence="6">
    <location>
        <begin position="777"/>
        <end position="829"/>
    </location>
</feature>
<feature type="compositionally biased region" description="Low complexity" evidence="3">
    <location>
        <begin position="114"/>
        <end position="128"/>
    </location>
</feature>
<sequence>MDLADQIDDYICSFEGLGDLTMDSLAMFIFLWAVLALFSVWLCKLLYHKYLNKGANAAAVSSAGNSRQSSVAPGGAAKTEKRLSEPRDLLATKSKVEDLSKPLTGGGGAGSAGRGRSTASPMGGAAAGPRRRVVRQSSTGPENRKKRYVPPPSNVVGPETSSVTWTSQVFRWLYSDLVIVNELLMSWVIAINDTLRKSVEEHGVAVEVVRVLPDSPAPALNNIFCNCEEQNPAEMLITFDCDAMPVLQVKTFRQKSGKVETSHYKVTVSRFRARMSIPINYNTLKGEMRVDGYPDVRIAMNSVGAIKAMDQDEQQLQTVISDILTTALRDTVYPVDFSIYSTCPRAEVEPLDLPVIYPVHYDSLAHNMEHLGSGMLRDSQHMVSGRRLLVKIVKGDGLKDAHEPYVVIEMDEPAQKNQTGTQRGSKPYWDEHFLFELSPQSAEILFEVYDHPVIASDPPKFLGLGLVGIDELAVGPASSQVLQLQPRPYETQPVAGAITVDFVFIEGAEIPANARPNRLKEALRLSTPAINEHIRNGADLADAAVRALQDGTLAGSSAGGQPSKSTLIIHSVQRVELNKDGQLEVTEKASPTELDQAVAQAFERAANEAASSTSIDLVDSPASESPNTSGNTGNTNEESTAEFGQPNAASSPNGSGYHNNYSLNGTNNLTGQSNGSGSAYNSNSLPRNGASTPYSSVQQQQQQQSGLDLDDRGRSKKQSSAISGFSSASNKTYVHEASTLVLETVENGVKRHFIVPLAIAQRPRWRRKGTKLHIYNDHTFIAKHLSGGGLQCSICMKSIPRRPGKQGYECRDCQLICHKQCHVRAPQACPNPTVLSMELTKLNLTAADLSRKL</sequence>
<proteinExistence type="predicted"/>
<keyword evidence="7" id="KW-1185">Reference proteome</keyword>
<dbReference type="SMART" id="SM00239">
    <property type="entry name" value="C2"/>
    <property type="match status" value="1"/>
</dbReference>
<feature type="region of interest" description="Disordered" evidence="3">
    <location>
        <begin position="62"/>
        <end position="84"/>
    </location>
</feature>
<evidence type="ECO:0000256" key="1">
    <source>
        <dbReference type="ARBA" id="ARBA00022723"/>
    </source>
</evidence>
<reference evidence="8" key="1">
    <citation type="submission" date="2025-08" db="UniProtKB">
        <authorList>
            <consortium name="RefSeq"/>
        </authorList>
    </citation>
    <scope>IDENTIFICATION</scope>
    <source>
        <strain evidence="8">15085-1641.00</strain>
        <tissue evidence="8">Whole body</tissue>
    </source>
</reference>
<dbReference type="CDD" id="cd20831">
    <property type="entry name" value="C1_dGM13116p-like"/>
    <property type="match status" value="1"/>
</dbReference>
<dbReference type="Gene3D" id="2.60.40.150">
    <property type="entry name" value="C2 domain"/>
    <property type="match status" value="1"/>
</dbReference>
<evidence type="ECO:0000256" key="2">
    <source>
        <dbReference type="ARBA" id="ARBA00022833"/>
    </source>
</evidence>
<name>A0A6J1LQY9_DROHY</name>
<dbReference type="InterPro" id="IPR046349">
    <property type="entry name" value="C1-like_sf"/>
</dbReference>
<evidence type="ECO:0000259" key="5">
    <source>
        <dbReference type="PROSITE" id="PS50004"/>
    </source>
</evidence>
<dbReference type="SUPFAM" id="SSF57889">
    <property type="entry name" value="Cysteine-rich domain"/>
    <property type="match status" value="1"/>
</dbReference>
<dbReference type="Pfam" id="PF00168">
    <property type="entry name" value="C2"/>
    <property type="match status" value="1"/>
</dbReference>
<feature type="transmembrane region" description="Helical" evidence="4">
    <location>
        <begin position="25"/>
        <end position="47"/>
    </location>
</feature>
<keyword evidence="4" id="KW-1133">Transmembrane helix</keyword>
<feature type="compositionally biased region" description="Polar residues" evidence="3">
    <location>
        <begin position="647"/>
        <end position="670"/>
    </location>
</feature>
<evidence type="ECO:0000256" key="3">
    <source>
        <dbReference type="SAM" id="MobiDB-lite"/>
    </source>
</evidence>
<organism evidence="7 8">
    <name type="scientific">Drosophila hydei</name>
    <name type="common">Fruit fly</name>
    <dbReference type="NCBI Taxonomy" id="7224"/>
    <lineage>
        <taxon>Eukaryota</taxon>
        <taxon>Metazoa</taxon>
        <taxon>Ecdysozoa</taxon>
        <taxon>Arthropoda</taxon>
        <taxon>Hexapoda</taxon>
        <taxon>Insecta</taxon>
        <taxon>Pterygota</taxon>
        <taxon>Neoptera</taxon>
        <taxon>Endopterygota</taxon>
        <taxon>Diptera</taxon>
        <taxon>Brachycera</taxon>
        <taxon>Muscomorpha</taxon>
        <taxon>Ephydroidea</taxon>
        <taxon>Drosophilidae</taxon>
        <taxon>Drosophila</taxon>
    </lineage>
</organism>
<evidence type="ECO:0000313" key="7">
    <source>
        <dbReference type="Proteomes" id="UP000504633"/>
    </source>
</evidence>
<dbReference type="SUPFAM" id="SSF49562">
    <property type="entry name" value="C2 domain (Calcium/lipid-binding domain, CaLB)"/>
    <property type="match status" value="1"/>
</dbReference>
<dbReference type="OrthoDB" id="9976063at2759"/>
<dbReference type="InterPro" id="IPR039934">
    <property type="entry name" value="C2CD2/C2CD2L"/>
</dbReference>
<feature type="compositionally biased region" description="Low complexity" evidence="3">
    <location>
        <begin position="623"/>
        <end position="642"/>
    </location>
</feature>
<keyword evidence="1" id="KW-0479">Metal-binding</keyword>
<dbReference type="SMART" id="SM00109">
    <property type="entry name" value="C1"/>
    <property type="match status" value="1"/>
</dbReference>
<accession>A0A6J1LQY9</accession>
<keyword evidence="4" id="KW-0812">Transmembrane</keyword>
<dbReference type="PROSITE" id="PS00479">
    <property type="entry name" value="ZF_DAG_PE_1"/>
    <property type="match status" value="1"/>
</dbReference>
<keyword evidence="2" id="KW-0862">Zinc</keyword>
<feature type="compositionally biased region" description="Low complexity" evidence="3">
    <location>
        <begin position="671"/>
        <end position="684"/>
    </location>
</feature>
<feature type="domain" description="C2" evidence="5">
    <location>
        <begin position="372"/>
        <end position="482"/>
    </location>
</feature>
<dbReference type="CDD" id="cd08678">
    <property type="entry name" value="C2_C21orf25-like"/>
    <property type="match status" value="1"/>
</dbReference>
<protein>
    <submittedName>
        <fullName evidence="8">Uncharacterized protein LOC111597922 isoform X16</fullName>
    </submittedName>
</protein>